<evidence type="ECO:0000313" key="1">
    <source>
        <dbReference type="EMBL" id="KKN46037.1"/>
    </source>
</evidence>
<comment type="caution">
    <text evidence="1">The sequence shown here is derived from an EMBL/GenBank/DDBJ whole genome shotgun (WGS) entry which is preliminary data.</text>
</comment>
<proteinExistence type="predicted"/>
<dbReference type="EMBL" id="LAZR01001353">
    <property type="protein sequence ID" value="KKN46037.1"/>
    <property type="molecule type" value="Genomic_DNA"/>
</dbReference>
<reference evidence="1" key="1">
    <citation type="journal article" date="2015" name="Nature">
        <title>Complex archaea that bridge the gap between prokaryotes and eukaryotes.</title>
        <authorList>
            <person name="Spang A."/>
            <person name="Saw J.H."/>
            <person name="Jorgensen S.L."/>
            <person name="Zaremba-Niedzwiedzka K."/>
            <person name="Martijn J."/>
            <person name="Lind A.E."/>
            <person name="van Eijk R."/>
            <person name="Schleper C."/>
            <person name="Guy L."/>
            <person name="Ettema T.J."/>
        </authorList>
    </citation>
    <scope>NUCLEOTIDE SEQUENCE</scope>
</reference>
<gene>
    <name evidence="1" type="ORF">LCGC14_0677310</name>
</gene>
<protein>
    <submittedName>
        <fullName evidence="1">Uncharacterized protein</fullName>
    </submittedName>
</protein>
<name>A0A0F9R9I0_9ZZZZ</name>
<dbReference type="AlphaFoldDB" id="A0A0F9R9I0"/>
<accession>A0A0F9R9I0</accession>
<organism evidence="1">
    <name type="scientific">marine sediment metagenome</name>
    <dbReference type="NCBI Taxonomy" id="412755"/>
    <lineage>
        <taxon>unclassified sequences</taxon>
        <taxon>metagenomes</taxon>
        <taxon>ecological metagenomes</taxon>
    </lineage>
</organism>
<sequence length="79" mass="8904">MDLGKGIKDGGGYDLAEIKMAEETLGSLYEENKEEFQDAEPMHIVVRNGIEVARTEEFKARIIIIEYDAFNNIIGVELL</sequence>